<evidence type="ECO:0000313" key="2">
    <source>
        <dbReference type="EMBL" id="GBL78170.1"/>
    </source>
</evidence>
<comment type="caution">
    <text evidence="2">The sequence shown here is derived from an EMBL/GenBank/DDBJ whole genome shotgun (WGS) entry which is preliminary data.</text>
</comment>
<evidence type="ECO:0000313" key="3">
    <source>
        <dbReference type="Proteomes" id="UP000499080"/>
    </source>
</evidence>
<protein>
    <submittedName>
        <fullName evidence="2">Uncharacterized protein</fullName>
    </submittedName>
</protein>
<accession>A0A4Y2AEM0</accession>
<dbReference type="EMBL" id="BGPR01000015">
    <property type="protein sequence ID" value="GBL78170.1"/>
    <property type="molecule type" value="Genomic_DNA"/>
</dbReference>
<reference evidence="2 3" key="1">
    <citation type="journal article" date="2019" name="Sci. Rep.">
        <title>Orb-weaving spider Araneus ventricosus genome elucidates the spidroin gene catalogue.</title>
        <authorList>
            <person name="Kono N."/>
            <person name="Nakamura H."/>
            <person name="Ohtoshi R."/>
            <person name="Moran D.A.P."/>
            <person name="Shinohara A."/>
            <person name="Yoshida Y."/>
            <person name="Fujiwara M."/>
            <person name="Mori M."/>
            <person name="Tomita M."/>
            <person name="Arakawa K."/>
        </authorList>
    </citation>
    <scope>NUCLEOTIDE SEQUENCE [LARGE SCALE GENOMIC DNA]</scope>
</reference>
<feature type="compositionally biased region" description="Basic residues" evidence="1">
    <location>
        <begin position="1"/>
        <end position="12"/>
    </location>
</feature>
<feature type="non-terminal residue" evidence="2">
    <location>
        <position position="24"/>
    </location>
</feature>
<dbReference type="AlphaFoldDB" id="A0A4Y2AEM0"/>
<name>A0A4Y2AEM0_ARAVE</name>
<feature type="region of interest" description="Disordered" evidence="1">
    <location>
        <begin position="1"/>
        <end position="24"/>
    </location>
</feature>
<organism evidence="2 3">
    <name type="scientific">Araneus ventricosus</name>
    <name type="common">Orbweaver spider</name>
    <name type="synonym">Epeira ventricosa</name>
    <dbReference type="NCBI Taxonomy" id="182803"/>
    <lineage>
        <taxon>Eukaryota</taxon>
        <taxon>Metazoa</taxon>
        <taxon>Ecdysozoa</taxon>
        <taxon>Arthropoda</taxon>
        <taxon>Chelicerata</taxon>
        <taxon>Arachnida</taxon>
        <taxon>Araneae</taxon>
        <taxon>Araneomorphae</taxon>
        <taxon>Entelegynae</taxon>
        <taxon>Araneoidea</taxon>
        <taxon>Araneidae</taxon>
        <taxon>Araneus</taxon>
    </lineage>
</organism>
<dbReference type="Proteomes" id="UP000499080">
    <property type="component" value="Unassembled WGS sequence"/>
</dbReference>
<proteinExistence type="predicted"/>
<sequence>MTNRARVYKRRQPKGEMTLEFHLQ</sequence>
<keyword evidence="3" id="KW-1185">Reference proteome</keyword>
<evidence type="ECO:0000256" key="1">
    <source>
        <dbReference type="SAM" id="MobiDB-lite"/>
    </source>
</evidence>
<feature type="compositionally biased region" description="Basic and acidic residues" evidence="1">
    <location>
        <begin position="13"/>
        <end position="24"/>
    </location>
</feature>
<gene>
    <name evidence="2" type="ORF">AVEN_42748_1</name>
</gene>